<organism evidence="2 3">
    <name type="scientific">Salipiger aestuarii</name>
    <dbReference type="NCBI Taxonomy" id="568098"/>
    <lineage>
        <taxon>Bacteria</taxon>
        <taxon>Pseudomonadati</taxon>
        <taxon>Pseudomonadota</taxon>
        <taxon>Alphaproteobacteria</taxon>
        <taxon>Rhodobacterales</taxon>
        <taxon>Roseobacteraceae</taxon>
        <taxon>Salipiger</taxon>
    </lineage>
</organism>
<evidence type="ECO:0000313" key="3">
    <source>
        <dbReference type="Proteomes" id="UP000249165"/>
    </source>
</evidence>
<feature type="transmembrane region" description="Helical" evidence="1">
    <location>
        <begin position="161"/>
        <end position="182"/>
    </location>
</feature>
<dbReference type="PANTHER" id="PTHR34989:SF1">
    <property type="entry name" value="PROTEIN HDED"/>
    <property type="match status" value="1"/>
</dbReference>
<dbReference type="OrthoDB" id="9815400at2"/>
<feature type="transmembrane region" description="Helical" evidence="1">
    <location>
        <begin position="20"/>
        <end position="39"/>
    </location>
</feature>
<sequence>MADQTNRTDRKDTAPSRPDWRWMLILGALLIVGGVMAFVNPFAASLTAVAIAGGIFAMGGAIQMWIAFRDEGGAPGRWLSGVLGLLLLAFGIALIANPLAGIVSLTLIIAGFFIASGLLRIWLGIDLRHHTGWGWLVGAGAVSVVLGLLVILALPADPGSLLGLFLGIDLLSTGIGVTALSLKMRARR</sequence>
<dbReference type="Proteomes" id="UP000249165">
    <property type="component" value="Unassembled WGS sequence"/>
</dbReference>
<proteinExistence type="predicted"/>
<evidence type="ECO:0000256" key="1">
    <source>
        <dbReference type="SAM" id="Phobius"/>
    </source>
</evidence>
<feature type="transmembrane region" description="Helical" evidence="1">
    <location>
        <begin position="135"/>
        <end position="155"/>
    </location>
</feature>
<keyword evidence="3" id="KW-1185">Reference proteome</keyword>
<feature type="transmembrane region" description="Helical" evidence="1">
    <location>
        <begin position="45"/>
        <end position="66"/>
    </location>
</feature>
<name>A0A327YPH2_9RHOB</name>
<keyword evidence="1" id="KW-0812">Transmembrane</keyword>
<dbReference type="GO" id="GO:0005886">
    <property type="term" value="C:plasma membrane"/>
    <property type="evidence" value="ECO:0007669"/>
    <property type="project" value="TreeGrafter"/>
</dbReference>
<keyword evidence="1" id="KW-1133">Transmembrane helix</keyword>
<dbReference type="Pfam" id="PF03729">
    <property type="entry name" value="DUF308"/>
    <property type="match status" value="1"/>
</dbReference>
<reference evidence="2 3" key="1">
    <citation type="submission" date="2018-06" db="EMBL/GenBank/DDBJ databases">
        <title>Genomic Encyclopedia of Archaeal and Bacterial Type Strains, Phase II (KMG-II): from individual species to whole genera.</title>
        <authorList>
            <person name="Goeker M."/>
        </authorList>
    </citation>
    <scope>NUCLEOTIDE SEQUENCE [LARGE SCALE GENOMIC DNA]</scope>
    <source>
        <strain evidence="2 3">DSM 22011</strain>
    </source>
</reference>
<keyword evidence="1" id="KW-0472">Membrane</keyword>
<dbReference type="EMBL" id="QLMG01000004">
    <property type="protein sequence ID" value="RAK21555.1"/>
    <property type="molecule type" value="Genomic_DNA"/>
</dbReference>
<dbReference type="RefSeq" id="WP_009505659.1">
    <property type="nucleotide sequence ID" value="NZ_LIGK01000003.1"/>
</dbReference>
<accession>A0A327YPH2</accession>
<dbReference type="InterPro" id="IPR005325">
    <property type="entry name" value="DUF308_memb"/>
</dbReference>
<dbReference type="PANTHER" id="PTHR34989">
    <property type="entry name" value="PROTEIN HDED"/>
    <property type="match status" value="1"/>
</dbReference>
<gene>
    <name evidence="2" type="ORF">ATI53_1004155</name>
</gene>
<comment type="caution">
    <text evidence="2">The sequence shown here is derived from an EMBL/GenBank/DDBJ whole genome shotgun (WGS) entry which is preliminary data.</text>
</comment>
<dbReference type="AlphaFoldDB" id="A0A327YPH2"/>
<protein>
    <submittedName>
        <fullName evidence="2">Uncharacterized membrane protein HdeD (DUF308 family)</fullName>
    </submittedName>
</protein>
<evidence type="ECO:0000313" key="2">
    <source>
        <dbReference type="EMBL" id="RAK21555.1"/>
    </source>
</evidence>
<feature type="transmembrane region" description="Helical" evidence="1">
    <location>
        <begin position="102"/>
        <end position="123"/>
    </location>
</feature>
<feature type="transmembrane region" description="Helical" evidence="1">
    <location>
        <begin position="78"/>
        <end position="96"/>
    </location>
</feature>
<dbReference type="InterPro" id="IPR052712">
    <property type="entry name" value="Acid_resist_chaperone_HdeD"/>
</dbReference>